<dbReference type="EMBL" id="CP144914">
    <property type="protein sequence ID" value="WWD80685.1"/>
    <property type="molecule type" value="Genomic_DNA"/>
</dbReference>
<evidence type="ECO:0000256" key="2">
    <source>
        <dbReference type="SAM" id="Phobius"/>
    </source>
</evidence>
<keyword evidence="2" id="KW-0812">Transmembrane</keyword>
<protein>
    <submittedName>
        <fullName evidence="4">YjiH family protein</fullName>
    </submittedName>
</protein>
<dbReference type="KEGG" id="ahal:FTX54_003700"/>
<proteinExistence type="predicted"/>
<keyword evidence="5" id="KW-1185">Reference proteome</keyword>
<feature type="transmembrane region" description="Helical" evidence="2">
    <location>
        <begin position="333"/>
        <end position="351"/>
    </location>
</feature>
<evidence type="ECO:0000256" key="1">
    <source>
        <dbReference type="SAM" id="MobiDB-lite"/>
    </source>
</evidence>
<dbReference type="RefSeq" id="WP_147804436.1">
    <property type="nucleotide sequence ID" value="NZ_CP144914.1"/>
</dbReference>
<evidence type="ECO:0000313" key="4">
    <source>
        <dbReference type="EMBL" id="WWD80685.1"/>
    </source>
</evidence>
<gene>
    <name evidence="4" type="ORF">FTX54_003700</name>
</gene>
<name>A0A5C7FEP9_9BACI</name>
<feature type="region of interest" description="Disordered" evidence="1">
    <location>
        <begin position="1"/>
        <end position="24"/>
    </location>
</feature>
<organism evidence="4 5">
    <name type="scientific">Alkalicoccus halolimnae</name>
    <dbReference type="NCBI Taxonomy" id="1667239"/>
    <lineage>
        <taxon>Bacteria</taxon>
        <taxon>Bacillati</taxon>
        <taxon>Bacillota</taxon>
        <taxon>Bacilli</taxon>
        <taxon>Bacillales</taxon>
        <taxon>Bacillaceae</taxon>
        <taxon>Alkalicoccus</taxon>
    </lineage>
</organism>
<feature type="transmembrane region" description="Helical" evidence="2">
    <location>
        <begin position="226"/>
        <end position="246"/>
    </location>
</feature>
<feature type="transmembrane region" description="Helical" evidence="2">
    <location>
        <begin position="381"/>
        <end position="401"/>
    </location>
</feature>
<feature type="transmembrane region" description="Helical" evidence="2">
    <location>
        <begin position="407"/>
        <end position="428"/>
    </location>
</feature>
<evidence type="ECO:0000313" key="5">
    <source>
        <dbReference type="Proteomes" id="UP000321816"/>
    </source>
</evidence>
<dbReference type="OrthoDB" id="1633380at2"/>
<feature type="domain" description="Nucleoside transporter/FeoB GTPase Gate" evidence="3">
    <location>
        <begin position="150"/>
        <end position="247"/>
    </location>
</feature>
<evidence type="ECO:0000259" key="3">
    <source>
        <dbReference type="Pfam" id="PF07670"/>
    </source>
</evidence>
<accession>A0A5C7FEP9</accession>
<feature type="transmembrane region" description="Helical" evidence="2">
    <location>
        <begin position="440"/>
        <end position="462"/>
    </location>
</feature>
<dbReference type="Proteomes" id="UP000321816">
    <property type="component" value="Chromosome"/>
</dbReference>
<feature type="transmembrane region" description="Helical" evidence="2">
    <location>
        <begin position="252"/>
        <end position="270"/>
    </location>
</feature>
<dbReference type="InterPro" id="IPR011642">
    <property type="entry name" value="Gate_dom"/>
</dbReference>
<reference evidence="4 5" key="1">
    <citation type="submission" date="2024-01" db="EMBL/GenBank/DDBJ databases">
        <title>Complete Genome Sequence of Alkalicoccus halolimnae BZ-SZ-XJ29T, a Moderately Halophilic Bacterium Isolated from a Salt Lake.</title>
        <authorList>
            <person name="Zhao B."/>
        </authorList>
    </citation>
    <scope>NUCLEOTIDE SEQUENCE [LARGE SCALE GENOMIC DNA]</scope>
    <source>
        <strain evidence="4 5">BZ-SZ-XJ29</strain>
    </source>
</reference>
<feature type="transmembrane region" description="Helical" evidence="2">
    <location>
        <begin position="149"/>
        <end position="173"/>
    </location>
</feature>
<feature type="compositionally biased region" description="Polar residues" evidence="1">
    <location>
        <begin position="1"/>
        <end position="14"/>
    </location>
</feature>
<dbReference type="Pfam" id="PF07670">
    <property type="entry name" value="Gate"/>
    <property type="match status" value="1"/>
</dbReference>
<feature type="transmembrane region" description="Helical" evidence="2">
    <location>
        <begin position="65"/>
        <end position="89"/>
    </location>
</feature>
<keyword evidence="2" id="KW-0472">Membrane</keyword>
<feature type="transmembrane region" description="Helical" evidence="2">
    <location>
        <begin position="109"/>
        <end position="129"/>
    </location>
</feature>
<keyword evidence="2" id="KW-1133">Transmembrane helix</keyword>
<dbReference type="AlphaFoldDB" id="A0A5C7FEP9"/>
<sequence>MSSADKSQKDQQNTETEEKDTPPSKKRFLTCSLLGILLFLVPVPFDGSITIGVGILAESLQSAFGAYIPGFMTIVIAVSAGGALAVSIFQPAWVLRNEALSSLFFISKAWLIVRIIGTIFAVMTLFQFGPGVITADFTGGTVLNDLVPVLMAWFLFAALFMPLLLSFGLMDFIGTVLRKFMQPVFKLPGRSAIDATASWMGAGPVGVLITTQQFEQGYYTKREASVIATNFSIASIAFSLVIISFIGLDAYFVPFYLTVTLAVVVAAIIMPRIPPLSLKKDEYHGPAGKQIDEVVPENESTFSFGIRKAVEKANSVKSMKHVMIRGLTNVMDMWLGLIPIVMALGTVALILAEFTPVFVWLSAPIVPLLQLLQLPEAAQAAPAMIVGFADMFLPAVIGSSIESELTRFVIAGVSITQLVYMSEIGVLIMRSKIPLSFWELAVIFIQRTLITLPIIAGVAHLIF</sequence>